<dbReference type="SUPFAM" id="SSF52540">
    <property type="entry name" value="P-loop containing nucleoside triphosphate hydrolases"/>
    <property type="match status" value="2"/>
</dbReference>
<dbReference type="InterPro" id="IPR017871">
    <property type="entry name" value="ABC_transporter-like_CS"/>
</dbReference>
<dbReference type="PROSITE" id="PS00211">
    <property type="entry name" value="ABC_TRANSPORTER_1"/>
    <property type="match status" value="1"/>
</dbReference>
<keyword evidence="8" id="KW-0472">Membrane</keyword>
<feature type="domain" description="ABC transporter" evidence="9">
    <location>
        <begin position="365"/>
        <end position="609"/>
    </location>
</feature>
<evidence type="ECO:0000256" key="3">
    <source>
        <dbReference type="ARBA" id="ARBA00022448"/>
    </source>
</evidence>
<dbReference type="FunFam" id="3.40.50.300:FF:000016">
    <property type="entry name" value="Oligopeptide ABC transporter ATP-binding component"/>
    <property type="match status" value="1"/>
</dbReference>
<keyword evidence="5" id="KW-0997">Cell inner membrane</keyword>
<dbReference type="PROSITE" id="PS50893">
    <property type="entry name" value="ABC_TRANSPORTER_2"/>
    <property type="match status" value="2"/>
</dbReference>
<evidence type="ECO:0000259" key="9">
    <source>
        <dbReference type="PROSITE" id="PS50893"/>
    </source>
</evidence>
<feature type="domain" description="ABC transporter" evidence="9">
    <location>
        <begin position="20"/>
        <end position="269"/>
    </location>
</feature>
<comment type="caution">
    <text evidence="10">The sequence shown here is derived from an EMBL/GenBank/DDBJ whole genome shotgun (WGS) entry which is preliminary data.</text>
</comment>
<evidence type="ECO:0000256" key="8">
    <source>
        <dbReference type="ARBA" id="ARBA00023136"/>
    </source>
</evidence>
<comment type="similarity">
    <text evidence="2">Belongs to the ABC transporter superfamily.</text>
</comment>
<dbReference type="Pfam" id="PF08352">
    <property type="entry name" value="oligo_HPY"/>
    <property type="match status" value="2"/>
</dbReference>
<dbReference type="PANTHER" id="PTHR43297">
    <property type="entry name" value="OLIGOPEPTIDE TRANSPORT ATP-BINDING PROTEIN APPD"/>
    <property type="match status" value="1"/>
</dbReference>
<dbReference type="PANTHER" id="PTHR43297:SF2">
    <property type="entry name" value="DIPEPTIDE TRANSPORT ATP-BINDING PROTEIN DPPD"/>
    <property type="match status" value="1"/>
</dbReference>
<dbReference type="GO" id="GO:0016887">
    <property type="term" value="F:ATP hydrolysis activity"/>
    <property type="evidence" value="ECO:0007669"/>
    <property type="project" value="InterPro"/>
</dbReference>
<dbReference type="GO" id="GO:0005524">
    <property type="term" value="F:ATP binding"/>
    <property type="evidence" value="ECO:0007669"/>
    <property type="project" value="UniProtKB-KW"/>
</dbReference>
<dbReference type="GO" id="GO:0005886">
    <property type="term" value="C:plasma membrane"/>
    <property type="evidence" value="ECO:0007669"/>
    <property type="project" value="UniProtKB-SubCell"/>
</dbReference>
<evidence type="ECO:0000256" key="2">
    <source>
        <dbReference type="ARBA" id="ARBA00005417"/>
    </source>
</evidence>
<dbReference type="GO" id="GO:0015833">
    <property type="term" value="P:peptide transport"/>
    <property type="evidence" value="ECO:0007669"/>
    <property type="project" value="InterPro"/>
</dbReference>
<dbReference type="InterPro" id="IPR027417">
    <property type="entry name" value="P-loop_NTPase"/>
</dbReference>
<evidence type="ECO:0000256" key="1">
    <source>
        <dbReference type="ARBA" id="ARBA00004417"/>
    </source>
</evidence>
<dbReference type="Gene3D" id="3.40.50.300">
    <property type="entry name" value="P-loop containing nucleotide triphosphate hydrolases"/>
    <property type="match status" value="2"/>
</dbReference>
<keyword evidence="6" id="KW-0547">Nucleotide-binding</keyword>
<keyword evidence="4" id="KW-1003">Cell membrane</keyword>
<dbReference type="Proteomes" id="UP000219522">
    <property type="component" value="Unassembled WGS sequence"/>
</dbReference>
<dbReference type="EMBL" id="OCSU01000002">
    <property type="protein sequence ID" value="SOE82506.1"/>
    <property type="molecule type" value="Genomic_DNA"/>
</dbReference>
<keyword evidence="11" id="KW-1185">Reference proteome</keyword>
<evidence type="ECO:0000256" key="7">
    <source>
        <dbReference type="ARBA" id="ARBA00022840"/>
    </source>
</evidence>
<keyword evidence="3" id="KW-0813">Transport</keyword>
<gene>
    <name evidence="10" type="ORF">SAMN05446927_5841</name>
</gene>
<evidence type="ECO:0000256" key="6">
    <source>
        <dbReference type="ARBA" id="ARBA00022741"/>
    </source>
</evidence>
<protein>
    <submittedName>
        <fullName evidence="10">Oligopeptide/dipeptide ABC transporter, ATP-binding protein, C-terminal domain-containing protein</fullName>
    </submittedName>
</protein>
<dbReference type="NCBIfam" id="NF008453">
    <property type="entry name" value="PRK11308.1"/>
    <property type="match status" value="2"/>
</dbReference>
<dbReference type="InterPro" id="IPR003593">
    <property type="entry name" value="AAA+_ATPase"/>
</dbReference>
<sequence>MNGPPPAAFPTFKRDRADALTIVGLTVAYRMRGRERDVLQDVTLRVRRGEAYGLVGESGCGKSTAALAVLRYLPRNGRVKAGRISIGGHDVASLSADALRELRANAVSMVYQDPGRALNPSLTIARQVSEAFEASGASAADALTRTVDILRRVRIASPERVMESYPHQLSGGMQQRVVIAMALACNPELLILDEPTTGLDATVEAEVLDLIAQLREELGTAVLFISHNLAVIGRMCDRVGVLYAGKLVEEGATRDVFARPRHPYTVGLLRCLPTAGRSKDAGRLDTIPGSLPLPGTVTQGCIYADRCKLADERCLRDAPPPYRVAAANGDQMARCHYHERAIDLPRATPEAASESAGPERTGVALRARNVSKTFRVGNEHVRAVHDVSLDLAEGETLGLVGESGSGKTTLAKLLLGLLSPDEGATLELDGAALPARVTRRNDAQVKSLQIVFQNPDSALNRAHSVRRLISRSLAKLASLRGAAKEARLQSLAESVRLPERYLGSRTRQLSGGLKQRVAIARAFAGDPRVVVCDEPTSALDVSVQAAILNLLADLQRERGVSYVFISHDLHVVRYLSDRIAVLYLGRIMEIGRAADVFGGPQHPYTEALLSSVPAMAGGGDGHGKRIRLSGELPSAANPPSGCVFNTRCPRKLGAICEEQAPPDADAGDGHRIRCHIPVEELRVLQTVAKAGAT</sequence>
<dbReference type="CDD" id="cd03257">
    <property type="entry name" value="ABC_NikE_OppD_transporters"/>
    <property type="match status" value="2"/>
</dbReference>
<dbReference type="SMART" id="SM00382">
    <property type="entry name" value="AAA"/>
    <property type="match status" value="2"/>
</dbReference>
<dbReference type="RefSeq" id="WP_097190462.1">
    <property type="nucleotide sequence ID" value="NZ_OCSU01000002.1"/>
</dbReference>
<accession>A0A7Z7IC58</accession>
<proteinExistence type="inferred from homology"/>
<evidence type="ECO:0000256" key="4">
    <source>
        <dbReference type="ARBA" id="ARBA00022475"/>
    </source>
</evidence>
<dbReference type="GO" id="GO:0055085">
    <property type="term" value="P:transmembrane transport"/>
    <property type="evidence" value="ECO:0007669"/>
    <property type="project" value="UniProtKB-ARBA"/>
</dbReference>
<name>A0A7Z7IC58_9BURK</name>
<dbReference type="NCBIfam" id="TIGR01727">
    <property type="entry name" value="oligo_HPY"/>
    <property type="match status" value="2"/>
</dbReference>
<dbReference type="InterPro" id="IPR050388">
    <property type="entry name" value="ABC_Ni/Peptide_Import"/>
</dbReference>
<dbReference type="Pfam" id="PF00005">
    <property type="entry name" value="ABC_tran"/>
    <property type="match status" value="2"/>
</dbReference>
<dbReference type="AlphaFoldDB" id="A0A7Z7IC58"/>
<keyword evidence="7 10" id="KW-0067">ATP-binding</keyword>
<evidence type="ECO:0000313" key="10">
    <source>
        <dbReference type="EMBL" id="SOE82506.1"/>
    </source>
</evidence>
<dbReference type="InterPro" id="IPR003439">
    <property type="entry name" value="ABC_transporter-like_ATP-bd"/>
</dbReference>
<comment type="subcellular location">
    <subcellularLocation>
        <location evidence="1">Cell inner membrane</location>
        <topology evidence="1">Peripheral membrane protein</topology>
    </subcellularLocation>
</comment>
<reference evidence="10 11" key="1">
    <citation type="submission" date="2017-09" db="EMBL/GenBank/DDBJ databases">
        <authorList>
            <person name="Varghese N."/>
            <person name="Submissions S."/>
        </authorList>
    </citation>
    <scope>NUCLEOTIDE SEQUENCE [LARGE SCALE GENOMIC DNA]</scope>
    <source>
        <strain evidence="10 11">OK806</strain>
    </source>
</reference>
<evidence type="ECO:0000313" key="11">
    <source>
        <dbReference type="Proteomes" id="UP000219522"/>
    </source>
</evidence>
<evidence type="ECO:0000256" key="5">
    <source>
        <dbReference type="ARBA" id="ARBA00022519"/>
    </source>
</evidence>
<organism evidence="10 11">
    <name type="scientific">Caballeronia arationis</name>
    <dbReference type="NCBI Taxonomy" id="1777142"/>
    <lineage>
        <taxon>Bacteria</taxon>
        <taxon>Pseudomonadati</taxon>
        <taxon>Pseudomonadota</taxon>
        <taxon>Betaproteobacteria</taxon>
        <taxon>Burkholderiales</taxon>
        <taxon>Burkholderiaceae</taxon>
        <taxon>Caballeronia</taxon>
    </lineage>
</organism>
<dbReference type="InterPro" id="IPR013563">
    <property type="entry name" value="Oligopep_ABC_C"/>
</dbReference>